<gene>
    <name evidence="2" type="ORF">QCA50_001024</name>
</gene>
<keyword evidence="3" id="KW-1185">Reference proteome</keyword>
<proteinExistence type="predicted"/>
<protein>
    <submittedName>
        <fullName evidence="2">Uncharacterized protein</fullName>
    </submittedName>
</protein>
<dbReference type="AlphaFoldDB" id="A0AAW0H0E1"/>
<organism evidence="2 3">
    <name type="scientific">Cerrena zonata</name>
    <dbReference type="NCBI Taxonomy" id="2478898"/>
    <lineage>
        <taxon>Eukaryota</taxon>
        <taxon>Fungi</taxon>
        <taxon>Dikarya</taxon>
        <taxon>Basidiomycota</taxon>
        <taxon>Agaricomycotina</taxon>
        <taxon>Agaricomycetes</taxon>
        <taxon>Polyporales</taxon>
        <taxon>Cerrenaceae</taxon>
        <taxon>Cerrena</taxon>
    </lineage>
</organism>
<evidence type="ECO:0000256" key="1">
    <source>
        <dbReference type="SAM" id="MobiDB-lite"/>
    </source>
</evidence>
<comment type="caution">
    <text evidence="2">The sequence shown here is derived from an EMBL/GenBank/DDBJ whole genome shotgun (WGS) entry which is preliminary data.</text>
</comment>
<name>A0AAW0H0E1_9APHY</name>
<sequence length="289" mass="33219">MNRNTKLSGSVNSTSTDRYVVYMPGNQSLPYPFHLPKVADVFDLETQIRQSPAFKSIMDSENPGGIHLLKFGKMDITMAEEMPNNINKWFQRHLADARMQPSRLLRKYFPSGPAPRESETIDIIAVTDKILNMYASEPSPQESEPIMIGPPKRKAPKRVEKVVEVTLKQEPIDPELRVEKEREMSRQTSRKKNSRDEREQEERDPATRKLPPKVGTGREEDPIEINDDENDSEGLAQESVWIKTASKREQFRIRRIPCTLCRKGGLRCLVLKQESLCRNECVTKSKQIL</sequence>
<dbReference type="Proteomes" id="UP001385951">
    <property type="component" value="Unassembled WGS sequence"/>
</dbReference>
<feature type="compositionally biased region" description="Basic and acidic residues" evidence="1">
    <location>
        <begin position="174"/>
        <end position="185"/>
    </location>
</feature>
<feature type="compositionally biased region" description="Acidic residues" evidence="1">
    <location>
        <begin position="221"/>
        <end position="232"/>
    </location>
</feature>
<dbReference type="EMBL" id="JASBNA010000001">
    <property type="protein sequence ID" value="KAK7696370.1"/>
    <property type="molecule type" value="Genomic_DNA"/>
</dbReference>
<feature type="region of interest" description="Disordered" evidence="1">
    <location>
        <begin position="174"/>
        <end position="236"/>
    </location>
</feature>
<reference evidence="2 3" key="1">
    <citation type="submission" date="2022-09" db="EMBL/GenBank/DDBJ databases">
        <authorList>
            <person name="Palmer J.M."/>
        </authorList>
    </citation>
    <scope>NUCLEOTIDE SEQUENCE [LARGE SCALE GENOMIC DNA]</scope>
    <source>
        <strain evidence="2 3">DSM 7382</strain>
    </source>
</reference>
<evidence type="ECO:0000313" key="2">
    <source>
        <dbReference type="EMBL" id="KAK7696370.1"/>
    </source>
</evidence>
<feature type="compositionally biased region" description="Basic and acidic residues" evidence="1">
    <location>
        <begin position="194"/>
        <end position="207"/>
    </location>
</feature>
<evidence type="ECO:0000313" key="3">
    <source>
        <dbReference type="Proteomes" id="UP001385951"/>
    </source>
</evidence>
<feature type="region of interest" description="Disordered" evidence="1">
    <location>
        <begin position="137"/>
        <end position="159"/>
    </location>
</feature>
<accession>A0AAW0H0E1</accession>